<dbReference type="RefSeq" id="WP_307478950.1">
    <property type="nucleotide sequence ID" value="NZ_JAUTBF010000001.1"/>
</dbReference>
<evidence type="ECO:0000256" key="2">
    <source>
        <dbReference type="ARBA" id="ARBA00007362"/>
    </source>
</evidence>
<dbReference type="PANTHER" id="PTHR32322">
    <property type="entry name" value="INNER MEMBRANE TRANSPORTER"/>
    <property type="match status" value="1"/>
</dbReference>
<sequence length="93" mass="9308">MDATGVAASVSIAVVATALAFVCWFTGLRHLPAGTVGVIGLLNPVTGVLLGVAVGGETLAPPLLLGILLVLAAIASAHARKGSFPVARARRKR</sequence>
<comment type="caution">
    <text evidence="8">The sequence shown here is derived from an EMBL/GenBank/DDBJ whole genome shotgun (WGS) entry which is preliminary data.</text>
</comment>
<keyword evidence="3 6" id="KW-0812">Transmembrane</keyword>
<keyword evidence="9" id="KW-1185">Reference proteome</keyword>
<reference evidence="8 9" key="1">
    <citation type="submission" date="2023-07" db="EMBL/GenBank/DDBJ databases">
        <title>Functional and genomic diversity of the sorghum phyllosphere microbiome.</title>
        <authorList>
            <person name="Shade A."/>
        </authorList>
    </citation>
    <scope>NUCLEOTIDE SEQUENCE [LARGE SCALE GENOMIC DNA]</scope>
    <source>
        <strain evidence="8 9">SORGH_AS_1207</strain>
    </source>
</reference>
<feature type="transmembrane region" description="Helical" evidence="6">
    <location>
        <begin position="6"/>
        <end position="26"/>
    </location>
</feature>
<comment type="similarity">
    <text evidence="2">Belongs to the EamA transporter family.</text>
</comment>
<evidence type="ECO:0000256" key="5">
    <source>
        <dbReference type="ARBA" id="ARBA00023136"/>
    </source>
</evidence>
<protein>
    <submittedName>
        <fullName evidence="8">Drug/metabolite transporter (DMT)-like permease</fullName>
    </submittedName>
</protein>
<name>A0ABU0TPN6_MICTR</name>
<dbReference type="InterPro" id="IPR037185">
    <property type="entry name" value="EmrE-like"/>
</dbReference>
<keyword evidence="5 6" id="KW-0472">Membrane</keyword>
<feature type="transmembrane region" description="Helical" evidence="6">
    <location>
        <begin position="59"/>
        <end position="79"/>
    </location>
</feature>
<feature type="transmembrane region" description="Helical" evidence="6">
    <location>
        <begin position="33"/>
        <end position="53"/>
    </location>
</feature>
<dbReference type="InterPro" id="IPR050638">
    <property type="entry name" value="AA-Vitamin_Transporters"/>
</dbReference>
<evidence type="ECO:0000313" key="8">
    <source>
        <dbReference type="EMBL" id="MDQ1121595.1"/>
    </source>
</evidence>
<evidence type="ECO:0000256" key="1">
    <source>
        <dbReference type="ARBA" id="ARBA00004141"/>
    </source>
</evidence>
<comment type="subcellular location">
    <subcellularLocation>
        <location evidence="1">Membrane</location>
        <topology evidence="1">Multi-pass membrane protein</topology>
    </subcellularLocation>
</comment>
<evidence type="ECO:0000256" key="3">
    <source>
        <dbReference type="ARBA" id="ARBA00022692"/>
    </source>
</evidence>
<evidence type="ECO:0000256" key="4">
    <source>
        <dbReference type="ARBA" id="ARBA00022989"/>
    </source>
</evidence>
<dbReference type="Proteomes" id="UP001226691">
    <property type="component" value="Unassembled WGS sequence"/>
</dbReference>
<feature type="domain" description="EamA" evidence="7">
    <location>
        <begin position="8"/>
        <end position="75"/>
    </location>
</feature>
<gene>
    <name evidence="8" type="ORF">QE412_000168</name>
</gene>
<keyword evidence="4 6" id="KW-1133">Transmembrane helix</keyword>
<dbReference type="Gene3D" id="1.10.3730.20">
    <property type="match status" value="1"/>
</dbReference>
<proteinExistence type="inferred from homology"/>
<evidence type="ECO:0000256" key="6">
    <source>
        <dbReference type="SAM" id="Phobius"/>
    </source>
</evidence>
<dbReference type="InterPro" id="IPR000620">
    <property type="entry name" value="EamA_dom"/>
</dbReference>
<dbReference type="SUPFAM" id="SSF103481">
    <property type="entry name" value="Multidrug resistance efflux transporter EmrE"/>
    <property type="match status" value="1"/>
</dbReference>
<accession>A0ABU0TPN6</accession>
<dbReference type="EMBL" id="JAUTBF010000001">
    <property type="protein sequence ID" value="MDQ1121595.1"/>
    <property type="molecule type" value="Genomic_DNA"/>
</dbReference>
<evidence type="ECO:0000313" key="9">
    <source>
        <dbReference type="Proteomes" id="UP001226691"/>
    </source>
</evidence>
<evidence type="ECO:0000259" key="7">
    <source>
        <dbReference type="Pfam" id="PF00892"/>
    </source>
</evidence>
<organism evidence="8 9">
    <name type="scientific">Microbacterium trichothecenolyticum</name>
    <name type="common">Aureobacterium trichothecenolyticum</name>
    <dbReference type="NCBI Taxonomy" id="69370"/>
    <lineage>
        <taxon>Bacteria</taxon>
        <taxon>Bacillati</taxon>
        <taxon>Actinomycetota</taxon>
        <taxon>Actinomycetes</taxon>
        <taxon>Micrococcales</taxon>
        <taxon>Microbacteriaceae</taxon>
        <taxon>Microbacterium</taxon>
    </lineage>
</organism>
<dbReference type="Pfam" id="PF00892">
    <property type="entry name" value="EamA"/>
    <property type="match status" value="1"/>
</dbReference>
<dbReference type="PANTHER" id="PTHR32322:SF2">
    <property type="entry name" value="EAMA DOMAIN-CONTAINING PROTEIN"/>
    <property type="match status" value="1"/>
</dbReference>